<dbReference type="AlphaFoldDB" id="A0A815PJJ8"/>
<name>A0A815PJJ8_9BILA</name>
<proteinExistence type="predicted"/>
<sequence>MTDFTAMIKHMNFNSHLDVTDLSSLASTSPRSSSFSNWRVQYKSNDHKSQLKGVWDGYETKDEFITMHLR</sequence>
<dbReference type="Proteomes" id="UP000663881">
    <property type="component" value="Unassembled WGS sequence"/>
</dbReference>
<evidence type="ECO:0000313" key="3">
    <source>
        <dbReference type="Proteomes" id="UP000663891"/>
    </source>
</evidence>
<dbReference type="EMBL" id="CAJOAY010002320">
    <property type="protein sequence ID" value="CAF3942289.1"/>
    <property type="molecule type" value="Genomic_DNA"/>
</dbReference>
<comment type="caution">
    <text evidence="1">The sequence shown here is derived from an EMBL/GenBank/DDBJ whole genome shotgun (WGS) entry which is preliminary data.</text>
</comment>
<dbReference type="OrthoDB" id="10061406at2759"/>
<accession>A0A815PJJ8</accession>
<protein>
    <submittedName>
        <fullName evidence="1">Uncharacterized protein</fullName>
    </submittedName>
</protein>
<reference evidence="1" key="1">
    <citation type="submission" date="2021-02" db="EMBL/GenBank/DDBJ databases">
        <authorList>
            <person name="Nowell W R."/>
        </authorList>
    </citation>
    <scope>NUCLEOTIDE SEQUENCE</scope>
</reference>
<evidence type="ECO:0000313" key="1">
    <source>
        <dbReference type="EMBL" id="CAF1450596.1"/>
    </source>
</evidence>
<organism evidence="1 3">
    <name type="scientific">Adineta steineri</name>
    <dbReference type="NCBI Taxonomy" id="433720"/>
    <lineage>
        <taxon>Eukaryota</taxon>
        <taxon>Metazoa</taxon>
        <taxon>Spiralia</taxon>
        <taxon>Gnathifera</taxon>
        <taxon>Rotifera</taxon>
        <taxon>Eurotatoria</taxon>
        <taxon>Bdelloidea</taxon>
        <taxon>Adinetida</taxon>
        <taxon>Adinetidae</taxon>
        <taxon>Adineta</taxon>
    </lineage>
</organism>
<evidence type="ECO:0000313" key="2">
    <source>
        <dbReference type="EMBL" id="CAF3942289.1"/>
    </source>
</evidence>
<dbReference type="Proteomes" id="UP000663891">
    <property type="component" value="Unassembled WGS sequence"/>
</dbReference>
<dbReference type="EMBL" id="CAJNON010001306">
    <property type="protein sequence ID" value="CAF1450596.1"/>
    <property type="molecule type" value="Genomic_DNA"/>
</dbReference>
<gene>
    <name evidence="2" type="ORF">OKA104_LOCUS26453</name>
    <name evidence="1" type="ORF">VCS650_LOCUS39448</name>
</gene>